<dbReference type="OrthoDB" id="2936363at2"/>
<name>A0A9X9EQS3_9BACI</name>
<evidence type="ECO:0000313" key="1">
    <source>
        <dbReference type="EMBL" id="TKH08182.1"/>
    </source>
</evidence>
<dbReference type="AlphaFoldDB" id="A0A9X9EQS3"/>
<dbReference type="Pfam" id="PF10842">
    <property type="entry name" value="DUF2642"/>
    <property type="match status" value="1"/>
</dbReference>
<protein>
    <submittedName>
        <fullName evidence="1">DUF2642 domain-containing protein</fullName>
    </submittedName>
</protein>
<comment type="caution">
    <text evidence="1">The sequence shown here is derived from an EMBL/GenBank/DDBJ whole genome shotgun (WGS) entry which is preliminary data.</text>
</comment>
<accession>A0A9X9EQS3</accession>
<organism evidence="1 2">
    <name type="scientific">Peribacillus simplex</name>
    <dbReference type="NCBI Taxonomy" id="1478"/>
    <lineage>
        <taxon>Bacteria</taxon>
        <taxon>Bacillati</taxon>
        <taxon>Bacillota</taxon>
        <taxon>Bacilli</taxon>
        <taxon>Bacillales</taxon>
        <taxon>Bacillaceae</taxon>
        <taxon>Peribacillus</taxon>
    </lineage>
</organism>
<gene>
    <name evidence="1" type="ORF">FC678_21040</name>
</gene>
<evidence type="ECO:0000313" key="2">
    <source>
        <dbReference type="Proteomes" id="UP000309170"/>
    </source>
</evidence>
<dbReference type="InterPro" id="IPR020139">
    <property type="entry name" value="DUF2642"/>
</dbReference>
<dbReference type="Proteomes" id="UP000309170">
    <property type="component" value="Unassembled WGS sequence"/>
</dbReference>
<proteinExistence type="predicted"/>
<sequence length="102" mass="11190">MNTEKQSEKQCKKNSCDYLYYKWLVENGQTRPGTPDTSGDPFIDLRGVIAALLGRTVTVSTDFAPVTGILSSIQTDYIVITEAAGTVVFVPFNSINSVREPI</sequence>
<dbReference type="EMBL" id="SZNT01000405">
    <property type="protein sequence ID" value="TKH08182.1"/>
    <property type="molecule type" value="Genomic_DNA"/>
</dbReference>
<dbReference type="RefSeq" id="WP_137020149.1">
    <property type="nucleotide sequence ID" value="NZ_SZNS01000081.1"/>
</dbReference>
<reference evidence="1 2" key="1">
    <citation type="journal article" date="2019" name="Environ. Microbiol.">
        <title>An active ?-lactamase is a part of an orchestrated cell wall stress resistance network of Bacillus subtilis and related rhizosphere species.</title>
        <authorList>
            <person name="Bucher T."/>
            <person name="Keren-Paz A."/>
            <person name="Hausser J."/>
            <person name="Olender T."/>
            <person name="Cytryn E."/>
            <person name="Kolodkin-Gal I."/>
        </authorList>
    </citation>
    <scope>NUCLEOTIDE SEQUENCE [LARGE SCALE GENOMIC DNA]</scope>
    <source>
        <strain evidence="1 2">I4</strain>
    </source>
</reference>